<dbReference type="RefSeq" id="WP_131285095.1">
    <property type="nucleotide sequence ID" value="NZ_RXLP01000026.1"/>
</dbReference>
<gene>
    <name evidence="2" type="ORF">EJ419_07285</name>
</gene>
<name>A0A4R0QWS3_9BIFI</name>
<reference evidence="2 3" key="1">
    <citation type="submission" date="2018-12" db="EMBL/GenBank/DDBJ databases">
        <title>Alloscrdovia theropitheci sp. nov: a novel taxon from the feces of the bleeding-herat monkey (Theropithecus geleda).</title>
        <authorList>
            <person name="Modesto M."/>
        </authorList>
    </citation>
    <scope>NUCLEOTIDE SEQUENCE [LARGE SCALE GENOMIC DNA]</scope>
    <source>
        <strain evidence="2 3">GLDI4/2</strain>
    </source>
</reference>
<accession>A0A4R0QWS3</accession>
<dbReference type="Pfam" id="PF05133">
    <property type="entry name" value="SPP1_portal"/>
    <property type="match status" value="1"/>
</dbReference>
<feature type="region of interest" description="Disordered" evidence="1">
    <location>
        <begin position="463"/>
        <end position="485"/>
    </location>
</feature>
<protein>
    <submittedName>
        <fullName evidence="2">Phage portal protein</fullName>
    </submittedName>
</protein>
<dbReference type="AlphaFoldDB" id="A0A4R0QWS3"/>
<proteinExistence type="predicted"/>
<comment type="caution">
    <text evidence="2">The sequence shown here is derived from an EMBL/GenBank/DDBJ whole genome shotgun (WGS) entry which is preliminary data.</text>
</comment>
<keyword evidence="3" id="KW-1185">Reference proteome</keyword>
<dbReference type="Proteomes" id="UP000291289">
    <property type="component" value="Unassembled WGS sequence"/>
</dbReference>
<evidence type="ECO:0000313" key="3">
    <source>
        <dbReference type="Proteomes" id="UP000291289"/>
    </source>
</evidence>
<dbReference type="OrthoDB" id="1780383at2"/>
<dbReference type="InterPro" id="IPR021145">
    <property type="entry name" value="Portal_protein_SPP1_Gp6-like"/>
</dbReference>
<organism evidence="2 3">
    <name type="scientific">Alloscardovia theropitheci</name>
    <dbReference type="NCBI Taxonomy" id="2496842"/>
    <lineage>
        <taxon>Bacteria</taxon>
        <taxon>Bacillati</taxon>
        <taxon>Actinomycetota</taxon>
        <taxon>Actinomycetes</taxon>
        <taxon>Bifidobacteriales</taxon>
        <taxon>Bifidobacteriaceae</taxon>
        <taxon>Alloscardovia</taxon>
    </lineage>
</organism>
<evidence type="ECO:0000313" key="2">
    <source>
        <dbReference type="EMBL" id="TCD53761.1"/>
    </source>
</evidence>
<dbReference type="EMBL" id="RXLP01000026">
    <property type="protein sequence ID" value="TCD53761.1"/>
    <property type="molecule type" value="Genomic_DNA"/>
</dbReference>
<evidence type="ECO:0000256" key="1">
    <source>
        <dbReference type="SAM" id="MobiDB-lite"/>
    </source>
</evidence>
<sequence length="485" mass="53350">MSNTSDIEVWSKDEAYLDVASANLTTVQGLDAQYLPIVNSLLEVWRDHYGRNILRTRYYTAHEEFHDFGIGIPDRIRNKVQPMIAWPAKAVRSLADLSVFQGFETDDEDTYGIAQLVADNQLEVEMSQAITSAYIHSCAFLTVAADKTGKIRIVPRSADWSAAIWDNVERTVKAALTITDADKDGKITQFIVWLPGLVITISRTLNVWSVIDMQETKLDEVNVIPLAYDAQLNRPFGRSRISRTLMSLTNIGYRTMVRMESTAEFYSAPRLWFLGLDPDSFSADTWSSLQSSINAVSKDEDGESPTITQISQASMQPHSDMLRTVALLVAAETNLPVNDLGITVDNPASAEAMAAAERKLSREADRQNLRFGAAIKKAVIQAVRMRDGLTTIPDDLASIRPLWAPTKEVSNAALADAFSKLSAVIEGYSTSRVGLSRAGLTPEEITSLKTDLARKNARSILDSLTTEDTNANTSGFGTASESTEP</sequence>